<feature type="transmembrane region" description="Helical" evidence="8">
    <location>
        <begin position="733"/>
        <end position="752"/>
    </location>
</feature>
<keyword evidence="7" id="KW-0175">Coiled coil</keyword>
<sequence>MHLLKRISTNWLIVIVLWIVAIFFAITKLPNVTNLITNYGQPQYNNTSQIIKADQLQNNWGRGISGSTSLNVVYNNPQGKITSQQQTKINQAVTNLQKNRSLGIQKISTINNNPNGKLQLFSNDQTTQIVSLNVSKAYNTNGSLVNKLQEQMNVSGLNTYVTSPSIIQNINAQQVAKVTKTVTMIAFVIAIVLMAIYFRSIIAPLVSAITLVVTYITSLSLISNLTVHRNFAFSEFTPLLVTLITIILGSIFNFIIIKAISDEMGQYRDSFSATNSGMRKVMYPIMAVNLVLAISFASLYFTSFYSLRALASLAIVFVILMIATLTLNPIFTSLLGPEIIWPRHNPINVDGHRGWYQLIRLSLWQPLAGIILVAYILGPFAYSYRNNVTYTDLDNAKSTNQAVVGARVLQAHFSQGKATPITIYIHNQQPLNQQSNLEKIDALTTKLKSLNGVDAVYSVTQPSGIPINKYYVQSQLNSITKKIDAAQINLDTTLKQAKVGQKNIDPSGLNSEISTVSELQSTANSLVSENSKLASQLSNATTHSSFGNQKTTSNNIKNYQSELNNLNSTLKSAANGLNSIQSQGQTIADSSDRLSTKISKYAAKLEQAKAIFAEISTVTKAVNSKLNSIYDYLDGLSKSSVGAVYYITPDQLADTDFQQSLYNYNSADNKTTQISVILQGDPTNAQATSKVLNNIQKDVDVMLQGTAIANSEVAITGQPAQQNTLKNQFFKDGLISLALIGLIALLTLFIASRSILHPIYWLAAFSFSVITGLQLTNLTTSFALGIAKTSWSTIIISLSIAGAVAFTELLMIATKYRKRLDPSYDFLAGVMSQFGQIIRYIIAFTIIIAIGMVTVDNQVIKQSGLVIAYTIVIFNIVFPLIAVALNKLAVRLPLHKND</sequence>
<proteinExistence type="inferred from homology"/>
<evidence type="ECO:0000256" key="2">
    <source>
        <dbReference type="ARBA" id="ARBA00010157"/>
    </source>
</evidence>
<feature type="domain" description="Membrane transport protein MMPL" evidence="9">
    <location>
        <begin position="583"/>
        <end position="874"/>
    </location>
</feature>
<evidence type="ECO:0000313" key="10">
    <source>
        <dbReference type="EMBL" id="MEJ6400092.1"/>
    </source>
</evidence>
<accession>A0ABU8SLI1</accession>
<dbReference type="RefSeq" id="WP_339959913.1">
    <property type="nucleotide sequence ID" value="NZ_JAWMWH010000001.1"/>
</dbReference>
<evidence type="ECO:0000259" key="9">
    <source>
        <dbReference type="Pfam" id="PF03176"/>
    </source>
</evidence>
<dbReference type="Gene3D" id="1.20.1640.10">
    <property type="entry name" value="Multidrug efflux transporter AcrB transmembrane domain"/>
    <property type="match status" value="1"/>
</dbReference>
<keyword evidence="11" id="KW-1185">Reference proteome</keyword>
<feature type="transmembrane region" description="Helical" evidence="8">
    <location>
        <begin position="281"/>
        <end position="301"/>
    </location>
</feature>
<reference evidence="10 11" key="1">
    <citation type="submission" date="2023-10" db="EMBL/GenBank/DDBJ databases">
        <title>Nicoliella lavandulae sp. nov. isolated from Lavandula angustifolia flowers.</title>
        <authorList>
            <person name="Alcantara C."/>
            <person name="Zuniga M."/>
            <person name="Landete J.M."/>
            <person name="Monedero V."/>
        </authorList>
    </citation>
    <scope>NUCLEOTIDE SEQUENCE [LARGE SCALE GENOMIC DNA]</scope>
    <source>
        <strain evidence="10 11">Es01</strain>
    </source>
</reference>
<organism evidence="10 11">
    <name type="scientific">Nicoliella lavandulae</name>
    <dbReference type="NCBI Taxonomy" id="3082954"/>
    <lineage>
        <taxon>Bacteria</taxon>
        <taxon>Bacillati</taxon>
        <taxon>Bacillota</taxon>
        <taxon>Bacilli</taxon>
        <taxon>Lactobacillales</taxon>
        <taxon>Lactobacillaceae</taxon>
        <taxon>Nicoliella</taxon>
    </lineage>
</organism>
<feature type="transmembrane region" description="Helical" evidence="8">
    <location>
        <begin position="793"/>
        <end position="816"/>
    </location>
</feature>
<keyword evidence="5 8" id="KW-1133">Transmembrane helix</keyword>
<keyword evidence="3" id="KW-1003">Cell membrane</keyword>
<feature type="transmembrane region" description="Helical" evidence="8">
    <location>
        <begin position="239"/>
        <end position="260"/>
    </location>
</feature>
<evidence type="ECO:0000256" key="7">
    <source>
        <dbReference type="SAM" id="Coils"/>
    </source>
</evidence>
<evidence type="ECO:0000256" key="1">
    <source>
        <dbReference type="ARBA" id="ARBA00004651"/>
    </source>
</evidence>
<name>A0ABU8SLI1_9LACO</name>
<feature type="transmembrane region" description="Helical" evidence="8">
    <location>
        <begin position="759"/>
        <end position="787"/>
    </location>
</feature>
<feature type="transmembrane region" description="Helical" evidence="8">
    <location>
        <begin position="307"/>
        <end position="327"/>
    </location>
</feature>
<dbReference type="Proteomes" id="UP001370590">
    <property type="component" value="Unassembled WGS sequence"/>
</dbReference>
<protein>
    <submittedName>
        <fullName evidence="10">MMPL family transporter</fullName>
    </submittedName>
</protein>
<comment type="caution">
    <text evidence="10">The sequence shown here is derived from an EMBL/GenBank/DDBJ whole genome shotgun (WGS) entry which is preliminary data.</text>
</comment>
<keyword evidence="6 8" id="KW-0472">Membrane</keyword>
<evidence type="ECO:0000256" key="6">
    <source>
        <dbReference type="ARBA" id="ARBA00023136"/>
    </source>
</evidence>
<comment type="subcellular location">
    <subcellularLocation>
        <location evidence="1">Cell membrane</location>
        <topology evidence="1">Multi-pass membrane protein</topology>
    </subcellularLocation>
</comment>
<evidence type="ECO:0000256" key="8">
    <source>
        <dbReference type="SAM" id="Phobius"/>
    </source>
</evidence>
<dbReference type="EMBL" id="JAWMWH010000001">
    <property type="protein sequence ID" value="MEJ6400092.1"/>
    <property type="molecule type" value="Genomic_DNA"/>
</dbReference>
<dbReference type="PANTHER" id="PTHR33406">
    <property type="entry name" value="MEMBRANE PROTEIN MJ1562-RELATED"/>
    <property type="match status" value="1"/>
</dbReference>
<dbReference type="Pfam" id="PF03176">
    <property type="entry name" value="MMPL"/>
    <property type="match status" value="2"/>
</dbReference>
<dbReference type="Gene3D" id="1.10.287.1490">
    <property type="match status" value="1"/>
</dbReference>
<keyword evidence="4 8" id="KW-0812">Transmembrane</keyword>
<dbReference type="PANTHER" id="PTHR33406:SF6">
    <property type="entry name" value="MEMBRANE PROTEIN YDGH-RELATED"/>
    <property type="match status" value="1"/>
</dbReference>
<dbReference type="InterPro" id="IPR004869">
    <property type="entry name" value="MMPL_dom"/>
</dbReference>
<dbReference type="InterPro" id="IPR050545">
    <property type="entry name" value="Mycobact_MmpL"/>
</dbReference>
<feature type="transmembrane region" description="Helical" evidence="8">
    <location>
        <begin position="867"/>
        <end position="886"/>
    </location>
</feature>
<feature type="domain" description="Membrane transport protein MMPL" evidence="9">
    <location>
        <begin position="54"/>
        <end position="367"/>
    </location>
</feature>
<feature type="transmembrane region" description="Helical" evidence="8">
    <location>
        <begin position="7"/>
        <end position="26"/>
    </location>
</feature>
<feature type="transmembrane region" description="Helical" evidence="8">
    <location>
        <begin position="205"/>
        <end position="227"/>
    </location>
</feature>
<evidence type="ECO:0000256" key="5">
    <source>
        <dbReference type="ARBA" id="ARBA00022989"/>
    </source>
</evidence>
<comment type="similarity">
    <text evidence="2">Belongs to the resistance-nodulation-cell division (RND) (TC 2.A.6) family. MmpL subfamily.</text>
</comment>
<feature type="transmembrane region" description="Helical" evidence="8">
    <location>
        <begin position="837"/>
        <end position="855"/>
    </location>
</feature>
<evidence type="ECO:0000313" key="11">
    <source>
        <dbReference type="Proteomes" id="UP001370590"/>
    </source>
</evidence>
<feature type="transmembrane region" description="Helical" evidence="8">
    <location>
        <begin position="181"/>
        <end position="198"/>
    </location>
</feature>
<feature type="transmembrane region" description="Helical" evidence="8">
    <location>
        <begin position="363"/>
        <end position="382"/>
    </location>
</feature>
<feature type="coiled-coil region" evidence="7">
    <location>
        <begin position="549"/>
        <end position="576"/>
    </location>
</feature>
<evidence type="ECO:0000256" key="3">
    <source>
        <dbReference type="ARBA" id="ARBA00022475"/>
    </source>
</evidence>
<evidence type="ECO:0000256" key="4">
    <source>
        <dbReference type="ARBA" id="ARBA00022692"/>
    </source>
</evidence>
<dbReference type="SUPFAM" id="SSF82866">
    <property type="entry name" value="Multidrug efflux transporter AcrB transmembrane domain"/>
    <property type="match status" value="2"/>
</dbReference>
<gene>
    <name evidence="10" type="ORF">R4146_02715</name>
</gene>